<reference evidence="7 8" key="1">
    <citation type="submission" date="2023-07" db="EMBL/GenBank/DDBJ databases">
        <title>Sorghum-associated microbial communities from plants grown in Nebraska, USA.</title>
        <authorList>
            <person name="Schachtman D."/>
        </authorList>
    </citation>
    <scope>NUCLEOTIDE SEQUENCE [LARGE SCALE GENOMIC DNA]</scope>
    <source>
        <strain evidence="7 8">DS1730</strain>
    </source>
</reference>
<dbReference type="Gene3D" id="1.10.1740.10">
    <property type="match status" value="1"/>
</dbReference>
<dbReference type="InterPro" id="IPR014284">
    <property type="entry name" value="RNA_pol_sigma-70_dom"/>
</dbReference>
<dbReference type="CDD" id="cd06171">
    <property type="entry name" value="Sigma70_r4"/>
    <property type="match status" value="1"/>
</dbReference>
<evidence type="ECO:0000256" key="1">
    <source>
        <dbReference type="ARBA" id="ARBA00010641"/>
    </source>
</evidence>
<dbReference type="NCBIfam" id="TIGR02937">
    <property type="entry name" value="sigma70-ECF"/>
    <property type="match status" value="1"/>
</dbReference>
<keyword evidence="8" id="KW-1185">Reference proteome</keyword>
<comment type="caution">
    <text evidence="7">The sequence shown here is derived from an EMBL/GenBank/DDBJ whole genome shotgun (WGS) entry which is preliminary data.</text>
</comment>
<feature type="domain" description="RNA polymerase sigma-70 region 2" evidence="5">
    <location>
        <begin position="10"/>
        <end position="74"/>
    </location>
</feature>
<dbReference type="InterPro" id="IPR013325">
    <property type="entry name" value="RNA_pol_sigma_r2"/>
</dbReference>
<protein>
    <submittedName>
        <fullName evidence="7">RNA polymerase sigma-70 factor (ECF subfamily)</fullName>
    </submittedName>
</protein>
<evidence type="ECO:0000259" key="5">
    <source>
        <dbReference type="Pfam" id="PF04542"/>
    </source>
</evidence>
<gene>
    <name evidence="7" type="ORF">J2782_004086</name>
</gene>
<proteinExistence type="inferred from homology"/>
<dbReference type="InterPro" id="IPR013324">
    <property type="entry name" value="RNA_pol_sigma_r3/r4-like"/>
</dbReference>
<dbReference type="SUPFAM" id="SSF88659">
    <property type="entry name" value="Sigma3 and sigma4 domains of RNA polymerase sigma factors"/>
    <property type="match status" value="1"/>
</dbReference>
<keyword evidence="4" id="KW-0804">Transcription</keyword>
<dbReference type="Pfam" id="PF04542">
    <property type="entry name" value="Sigma70_r2"/>
    <property type="match status" value="1"/>
</dbReference>
<name>A0ABU1ME58_9HYPH</name>
<keyword evidence="2" id="KW-0805">Transcription regulation</keyword>
<organism evidence="7 8">
    <name type="scientific">Brucella pseudogrignonensis</name>
    <dbReference type="NCBI Taxonomy" id="419475"/>
    <lineage>
        <taxon>Bacteria</taxon>
        <taxon>Pseudomonadati</taxon>
        <taxon>Pseudomonadota</taxon>
        <taxon>Alphaproteobacteria</taxon>
        <taxon>Hyphomicrobiales</taxon>
        <taxon>Brucellaceae</taxon>
        <taxon>Brucella/Ochrobactrum group</taxon>
        <taxon>Brucella</taxon>
    </lineage>
</organism>
<dbReference type="Gene3D" id="1.10.10.10">
    <property type="entry name" value="Winged helix-like DNA-binding domain superfamily/Winged helix DNA-binding domain"/>
    <property type="match status" value="1"/>
</dbReference>
<dbReference type="RefSeq" id="WP_310015749.1">
    <property type="nucleotide sequence ID" value="NZ_JAVDQT010000010.1"/>
</dbReference>
<dbReference type="InterPro" id="IPR007627">
    <property type="entry name" value="RNA_pol_sigma70_r2"/>
</dbReference>
<evidence type="ECO:0000313" key="8">
    <source>
        <dbReference type="Proteomes" id="UP001184614"/>
    </source>
</evidence>
<evidence type="ECO:0000313" key="7">
    <source>
        <dbReference type="EMBL" id="MDR6434335.1"/>
    </source>
</evidence>
<dbReference type="InterPro" id="IPR039425">
    <property type="entry name" value="RNA_pol_sigma-70-like"/>
</dbReference>
<evidence type="ECO:0000256" key="4">
    <source>
        <dbReference type="ARBA" id="ARBA00023163"/>
    </source>
</evidence>
<dbReference type="EMBL" id="JAVDQT010000010">
    <property type="protein sequence ID" value="MDR6434335.1"/>
    <property type="molecule type" value="Genomic_DNA"/>
</dbReference>
<feature type="domain" description="RNA polymerase sigma factor 70 region 4 type 2" evidence="6">
    <location>
        <begin position="106"/>
        <end position="158"/>
    </location>
</feature>
<keyword evidence="3" id="KW-0731">Sigma factor</keyword>
<evidence type="ECO:0000256" key="2">
    <source>
        <dbReference type="ARBA" id="ARBA00023015"/>
    </source>
</evidence>
<accession>A0ABU1ME58</accession>
<comment type="similarity">
    <text evidence="1">Belongs to the sigma-70 factor family. ECF subfamily.</text>
</comment>
<dbReference type="PANTHER" id="PTHR43133:SF63">
    <property type="entry name" value="RNA POLYMERASE SIGMA FACTOR FECI-RELATED"/>
    <property type="match status" value="1"/>
</dbReference>
<evidence type="ECO:0000256" key="3">
    <source>
        <dbReference type="ARBA" id="ARBA00023082"/>
    </source>
</evidence>
<sequence>MVARNEIEVLYSEERPGLLKRVARRLGSQSAAADVVQDVFLRLWERGTGSLDSDVAYLNRSVSNAIVDHVRAERVRSTYAANILPEQCSVPIPTPYDLVEIRDTVRQLDDIIREMPERTRHIFLLNKVHGCKYSEIAEVLGISRSAVEKHMARAMIACIGFQEQSL</sequence>
<evidence type="ECO:0000259" key="6">
    <source>
        <dbReference type="Pfam" id="PF08281"/>
    </source>
</evidence>
<dbReference type="InterPro" id="IPR013249">
    <property type="entry name" value="RNA_pol_sigma70_r4_t2"/>
</dbReference>
<dbReference type="PANTHER" id="PTHR43133">
    <property type="entry name" value="RNA POLYMERASE ECF-TYPE SIGMA FACTO"/>
    <property type="match status" value="1"/>
</dbReference>
<dbReference type="InterPro" id="IPR036388">
    <property type="entry name" value="WH-like_DNA-bd_sf"/>
</dbReference>
<dbReference type="Proteomes" id="UP001184614">
    <property type="component" value="Unassembled WGS sequence"/>
</dbReference>
<dbReference type="Pfam" id="PF08281">
    <property type="entry name" value="Sigma70_r4_2"/>
    <property type="match status" value="1"/>
</dbReference>
<dbReference type="SUPFAM" id="SSF88946">
    <property type="entry name" value="Sigma2 domain of RNA polymerase sigma factors"/>
    <property type="match status" value="1"/>
</dbReference>